<feature type="domain" description="PGG" evidence="5">
    <location>
        <begin position="343"/>
        <end position="449"/>
    </location>
</feature>
<dbReference type="PROSITE" id="PS50297">
    <property type="entry name" value="ANK_REP_REGION"/>
    <property type="match status" value="1"/>
</dbReference>
<reference evidence="6 7" key="1">
    <citation type="journal article" date="2023" name="Commun. Biol.">
        <title>Reorganization of the ancestral sex-determining regions during the evolution of trioecy in Pleodorina starrii.</title>
        <authorList>
            <person name="Takahashi K."/>
            <person name="Suzuki S."/>
            <person name="Kawai-Toyooka H."/>
            <person name="Yamamoto K."/>
            <person name="Hamaji T."/>
            <person name="Ootsuki R."/>
            <person name="Yamaguchi H."/>
            <person name="Kawachi M."/>
            <person name="Higashiyama T."/>
            <person name="Nozaki H."/>
        </authorList>
    </citation>
    <scope>NUCLEOTIDE SEQUENCE [LARGE SCALE GENOMIC DNA]</scope>
    <source>
        <strain evidence="6 7">NIES-4479</strain>
    </source>
</reference>
<organism evidence="6 7">
    <name type="scientific">Pleodorina starrii</name>
    <dbReference type="NCBI Taxonomy" id="330485"/>
    <lineage>
        <taxon>Eukaryota</taxon>
        <taxon>Viridiplantae</taxon>
        <taxon>Chlorophyta</taxon>
        <taxon>core chlorophytes</taxon>
        <taxon>Chlorophyceae</taxon>
        <taxon>CS clade</taxon>
        <taxon>Chlamydomonadales</taxon>
        <taxon>Volvocaceae</taxon>
        <taxon>Pleodorina</taxon>
    </lineage>
</organism>
<protein>
    <recommendedName>
        <fullName evidence="5">PGG domain-containing protein</fullName>
    </recommendedName>
</protein>
<comment type="caution">
    <text evidence="6">The sequence shown here is derived from an EMBL/GenBank/DDBJ whole genome shotgun (WGS) entry which is preliminary data.</text>
</comment>
<feature type="repeat" description="ANK" evidence="3">
    <location>
        <begin position="274"/>
        <end position="306"/>
    </location>
</feature>
<feature type="transmembrane region" description="Helical" evidence="4">
    <location>
        <begin position="457"/>
        <end position="475"/>
    </location>
</feature>
<keyword evidence="4" id="KW-1133">Transmembrane helix</keyword>
<keyword evidence="2 3" id="KW-0040">ANK repeat</keyword>
<feature type="repeat" description="ANK" evidence="3">
    <location>
        <begin position="241"/>
        <end position="273"/>
    </location>
</feature>
<keyword evidence="7" id="KW-1185">Reference proteome</keyword>
<dbReference type="PANTHER" id="PTHR24171">
    <property type="entry name" value="ANKYRIN REPEAT DOMAIN-CONTAINING PROTEIN 39-RELATED"/>
    <property type="match status" value="1"/>
</dbReference>
<evidence type="ECO:0000259" key="5">
    <source>
        <dbReference type="Pfam" id="PF13962"/>
    </source>
</evidence>
<dbReference type="PANTHER" id="PTHR24171:SF8">
    <property type="entry name" value="BRCA1-ASSOCIATED RING DOMAIN PROTEIN 1"/>
    <property type="match status" value="1"/>
</dbReference>
<name>A0A9W6BHT3_9CHLO</name>
<proteinExistence type="predicted"/>
<dbReference type="EMBL" id="BRXU01000006">
    <property type="protein sequence ID" value="GLC52427.1"/>
    <property type="molecule type" value="Genomic_DNA"/>
</dbReference>
<evidence type="ECO:0000256" key="2">
    <source>
        <dbReference type="ARBA" id="ARBA00023043"/>
    </source>
</evidence>
<evidence type="ECO:0000313" key="6">
    <source>
        <dbReference type="EMBL" id="GLC52427.1"/>
    </source>
</evidence>
<evidence type="ECO:0000313" key="7">
    <source>
        <dbReference type="Proteomes" id="UP001165080"/>
    </source>
</evidence>
<dbReference type="AlphaFoldDB" id="A0A9W6BHT3"/>
<dbReference type="PROSITE" id="PS50088">
    <property type="entry name" value="ANK_REPEAT"/>
    <property type="match status" value="2"/>
</dbReference>
<dbReference type="InterPro" id="IPR026961">
    <property type="entry name" value="PGG_dom"/>
</dbReference>
<feature type="transmembrane region" description="Helical" evidence="4">
    <location>
        <begin position="422"/>
        <end position="451"/>
    </location>
</feature>
<dbReference type="SUPFAM" id="SSF48403">
    <property type="entry name" value="Ankyrin repeat"/>
    <property type="match status" value="1"/>
</dbReference>
<keyword evidence="1" id="KW-0677">Repeat</keyword>
<keyword evidence="4" id="KW-0472">Membrane</keyword>
<keyword evidence="4" id="KW-0812">Transmembrane</keyword>
<evidence type="ECO:0000256" key="4">
    <source>
        <dbReference type="SAM" id="Phobius"/>
    </source>
</evidence>
<dbReference type="Pfam" id="PF13962">
    <property type="entry name" value="PGG"/>
    <property type="match status" value="1"/>
</dbReference>
<accession>A0A9W6BHT3</accession>
<evidence type="ECO:0000256" key="1">
    <source>
        <dbReference type="ARBA" id="ARBA00022737"/>
    </source>
</evidence>
<evidence type="ECO:0000256" key="3">
    <source>
        <dbReference type="PROSITE-ProRule" id="PRU00023"/>
    </source>
</evidence>
<feature type="transmembrane region" description="Helical" evidence="4">
    <location>
        <begin position="347"/>
        <end position="366"/>
    </location>
</feature>
<dbReference type="Proteomes" id="UP001165080">
    <property type="component" value="Unassembled WGS sequence"/>
</dbReference>
<sequence length="528" mass="59409">MSDSFHLNPHWLYLGETVLIVTQKCLTINLLEAAFLDVQNTIGSCFSEAFRKCLGVSEEHLPLLIQFVANECMINRHGQGWHELAELRPQMERHQSSVDFFSDASLAAISGQVAALFHCRQAAKERKFEDHLLDFTAHALHSVWLGSDTHKRYPLVDFPYIRALLENIHVHEASSAQKFLLKCIREGLSSTVDCPELRKVLHFVRKPYKYVQHMAAQFGDADMVRSMLRSGSFVEDVSDYNDLVPLHYALDAGREDIAILLIDFEAQVDKPDSHGLEPLHYAAKRGLRTAANLLLQRGASGYARSHMGLTPLDMAGDSQIKSDLRKQMVEATLKDKRATLMSTLERMSWIAILLATTTFAAFMQPPRGLTDEGLVRMEDERALMRSFWVLDILAFSFSMTTVVFVVALSFPSPKRLSVAGVWLTLAGISFTLIMAVICGLLAFLFGVLLVFPDRSASISLAVGVQLMALAIVYYVRQVLHLYPGHQEVLNALPLLNRRRLLRRQQQLANQRPQGLWPPVTEMQLSPDV</sequence>
<feature type="transmembrane region" description="Helical" evidence="4">
    <location>
        <begin position="386"/>
        <end position="410"/>
    </location>
</feature>
<gene>
    <name evidence="6" type="primary">PLEST011676</name>
    <name evidence="6" type="ORF">PLESTB_000628000</name>
</gene>
<dbReference type="SMART" id="SM00248">
    <property type="entry name" value="ANK"/>
    <property type="match status" value="3"/>
</dbReference>
<dbReference type="GO" id="GO:0004842">
    <property type="term" value="F:ubiquitin-protein transferase activity"/>
    <property type="evidence" value="ECO:0007669"/>
    <property type="project" value="TreeGrafter"/>
</dbReference>
<dbReference type="InterPro" id="IPR036770">
    <property type="entry name" value="Ankyrin_rpt-contain_sf"/>
</dbReference>
<dbReference type="InterPro" id="IPR002110">
    <property type="entry name" value="Ankyrin_rpt"/>
</dbReference>
<dbReference type="GO" id="GO:0085020">
    <property type="term" value="P:protein K6-linked ubiquitination"/>
    <property type="evidence" value="ECO:0007669"/>
    <property type="project" value="TreeGrafter"/>
</dbReference>
<dbReference type="Gene3D" id="1.25.40.20">
    <property type="entry name" value="Ankyrin repeat-containing domain"/>
    <property type="match status" value="1"/>
</dbReference>
<dbReference type="Pfam" id="PF12796">
    <property type="entry name" value="Ank_2"/>
    <property type="match status" value="1"/>
</dbReference>